<dbReference type="Proteomes" id="UP000185841">
    <property type="component" value="Unassembled WGS sequence"/>
</dbReference>
<comment type="pathway">
    <text evidence="1">Protein modification; protein ubiquitination.</text>
</comment>
<dbReference type="InterPro" id="IPR007742">
    <property type="entry name" value="NosD_dom"/>
</dbReference>
<dbReference type="AlphaFoldDB" id="A0A1N6NP79"/>
<dbReference type="InterPro" id="IPR036909">
    <property type="entry name" value="Cyt_c-like_dom_sf"/>
</dbReference>
<dbReference type="PANTHER" id="PTHR22990">
    <property type="entry name" value="F-BOX ONLY PROTEIN"/>
    <property type="match status" value="1"/>
</dbReference>
<dbReference type="InterPro" id="IPR006626">
    <property type="entry name" value="PbH1"/>
</dbReference>
<dbReference type="SMART" id="SM00710">
    <property type="entry name" value="PbH1"/>
    <property type="match status" value="7"/>
</dbReference>
<feature type="signal peptide" evidence="8">
    <location>
        <begin position="1"/>
        <end position="23"/>
    </location>
</feature>
<dbReference type="PROSITE" id="PS51007">
    <property type="entry name" value="CYTC"/>
    <property type="match status" value="1"/>
</dbReference>
<evidence type="ECO:0000313" key="11">
    <source>
        <dbReference type="Proteomes" id="UP000185841"/>
    </source>
</evidence>
<evidence type="ECO:0000256" key="5">
    <source>
        <dbReference type="ARBA" id="ARBA00022786"/>
    </source>
</evidence>
<accession>A0A1N6NP79</accession>
<evidence type="ECO:0000256" key="7">
    <source>
        <dbReference type="PROSITE-ProRule" id="PRU00433"/>
    </source>
</evidence>
<keyword evidence="2 7" id="KW-0349">Heme</keyword>
<evidence type="ECO:0000259" key="9">
    <source>
        <dbReference type="PROSITE" id="PS51007"/>
    </source>
</evidence>
<evidence type="ECO:0000256" key="1">
    <source>
        <dbReference type="ARBA" id="ARBA00004906"/>
    </source>
</evidence>
<dbReference type="EMBL" id="FTMP01000001">
    <property type="protein sequence ID" value="SIP93905.1"/>
    <property type="molecule type" value="Genomic_DNA"/>
</dbReference>
<dbReference type="Gene3D" id="2.160.20.10">
    <property type="entry name" value="Single-stranded right-handed beta-helix, Pectin lyase-like"/>
    <property type="match status" value="1"/>
</dbReference>
<dbReference type="GO" id="GO:0016853">
    <property type="term" value="F:isomerase activity"/>
    <property type="evidence" value="ECO:0007669"/>
    <property type="project" value="UniProtKB-KW"/>
</dbReference>
<dbReference type="InterPro" id="IPR009056">
    <property type="entry name" value="Cyt_c-like_dom"/>
</dbReference>
<proteinExistence type="predicted"/>
<sequence>MKNLFTLGAIALSLATWQATAQAAELRVEPGQSIQDVVRKAQPGDTVLVEPGRYVETVFIDKENITLKGVVRNGKRPVLDGENRLNDGVLAAGHGVVIQGLHVKRFKGNAIMTQGANNFQILDNYVEGAFYGIFPQFGKNGLVKGNEITGAEDAGIYVGMSDNIDVIGNKAYGNVIGLELENTRKALMADNEVTGNSSGIVLSLIPGLPVKDSRDMVIKNNRIVGNNLKNFAPASSIAAGVPEGSGILIVGADEVSIEDNLIENHHSVGVMVLDTLTFGLPDDPKVDPYPDRIQVLKNTWNSNGEQPTGVIGEFIAPSGRSGFEVIATGKEKDSCTVQQAGVESLGIKRWNRCADGLTYASLSTVRLDEPIPSVPLTAEQKGRFTYLAVCTGCHAYGSVLHGPSMQSIQALYKDNPQGLAKFIANPERKRSDFPEMPPQAYLGEETLSAIAHYILNDLKN</sequence>
<keyword evidence="8" id="KW-0732">Signal</keyword>
<keyword evidence="4" id="KW-0677">Repeat</keyword>
<evidence type="ECO:0000256" key="4">
    <source>
        <dbReference type="ARBA" id="ARBA00022737"/>
    </source>
</evidence>
<evidence type="ECO:0000256" key="3">
    <source>
        <dbReference type="ARBA" id="ARBA00022723"/>
    </source>
</evidence>
<dbReference type="Gene3D" id="1.10.760.10">
    <property type="entry name" value="Cytochrome c-like domain"/>
    <property type="match status" value="1"/>
</dbReference>
<dbReference type="PANTHER" id="PTHR22990:SF15">
    <property type="entry name" value="F-BOX ONLY PROTEIN 10"/>
    <property type="match status" value="1"/>
</dbReference>
<keyword evidence="3 7" id="KW-0479">Metal-binding</keyword>
<dbReference type="Pfam" id="PF05048">
    <property type="entry name" value="NosD"/>
    <property type="match status" value="1"/>
</dbReference>
<organism evidence="10 11">
    <name type="scientific">Aquipseudomonas alcaligenes</name>
    <name type="common">Pseudomonas alcaligenes</name>
    <dbReference type="NCBI Taxonomy" id="43263"/>
    <lineage>
        <taxon>Bacteria</taxon>
        <taxon>Pseudomonadati</taxon>
        <taxon>Pseudomonadota</taxon>
        <taxon>Gammaproteobacteria</taxon>
        <taxon>Pseudomonadales</taxon>
        <taxon>Pseudomonadaceae</taxon>
        <taxon>Aquipseudomonas</taxon>
    </lineage>
</organism>
<dbReference type="NCBIfam" id="TIGR03805">
    <property type="entry name" value="beta_helix_1"/>
    <property type="match status" value="1"/>
</dbReference>
<feature type="domain" description="Cytochrome c" evidence="9">
    <location>
        <begin position="377"/>
        <end position="458"/>
    </location>
</feature>
<dbReference type="GO" id="GO:0042121">
    <property type="term" value="P:alginic acid biosynthetic process"/>
    <property type="evidence" value="ECO:0007669"/>
    <property type="project" value="UniProtKB-KW"/>
</dbReference>
<dbReference type="InterPro" id="IPR012334">
    <property type="entry name" value="Pectin_lyas_fold"/>
</dbReference>
<dbReference type="GO" id="GO:0046872">
    <property type="term" value="F:metal ion binding"/>
    <property type="evidence" value="ECO:0007669"/>
    <property type="project" value="UniProtKB-KW"/>
</dbReference>
<dbReference type="GO" id="GO:0020037">
    <property type="term" value="F:heme binding"/>
    <property type="evidence" value="ECO:0007669"/>
    <property type="project" value="InterPro"/>
</dbReference>
<evidence type="ECO:0000256" key="2">
    <source>
        <dbReference type="ARBA" id="ARBA00022617"/>
    </source>
</evidence>
<name>A0A1N6NP79_AQUAC</name>
<feature type="chain" id="PRO_5012026155" evidence="8">
    <location>
        <begin position="24"/>
        <end position="460"/>
    </location>
</feature>
<protein>
    <submittedName>
        <fullName evidence="10">Parallel beta-helix repeat-containing protein</fullName>
    </submittedName>
</protein>
<gene>
    <name evidence="10" type="ORF">SAMN05878282_101447</name>
</gene>
<evidence type="ECO:0000256" key="6">
    <source>
        <dbReference type="ARBA" id="ARBA00023004"/>
    </source>
</evidence>
<dbReference type="SUPFAM" id="SSF51126">
    <property type="entry name" value="Pectin lyase-like"/>
    <property type="match status" value="1"/>
</dbReference>
<evidence type="ECO:0000313" key="10">
    <source>
        <dbReference type="EMBL" id="SIP93905.1"/>
    </source>
</evidence>
<dbReference type="NCBIfam" id="TIGR03804">
    <property type="entry name" value="para_beta_helix"/>
    <property type="match status" value="1"/>
</dbReference>
<keyword evidence="5" id="KW-0833">Ubl conjugation pathway</keyword>
<evidence type="ECO:0000256" key="8">
    <source>
        <dbReference type="SAM" id="SignalP"/>
    </source>
</evidence>
<dbReference type="InterPro" id="IPR011050">
    <property type="entry name" value="Pectin_lyase_fold/virulence"/>
</dbReference>
<dbReference type="InterPro" id="IPR051550">
    <property type="entry name" value="SCF-Subunits/Alg-Epimerases"/>
</dbReference>
<dbReference type="SUPFAM" id="SSF46626">
    <property type="entry name" value="Cytochrome c"/>
    <property type="match status" value="1"/>
</dbReference>
<reference evidence="10 11" key="1">
    <citation type="submission" date="2017-01" db="EMBL/GenBank/DDBJ databases">
        <authorList>
            <person name="Mah S.A."/>
            <person name="Swanson W.J."/>
            <person name="Moy G.W."/>
            <person name="Vacquier V.D."/>
        </authorList>
    </citation>
    <scope>NUCLEOTIDE SEQUENCE [LARGE SCALE GENOMIC DNA]</scope>
    <source>
        <strain evidence="10 11">RU36E</strain>
    </source>
</reference>
<dbReference type="RefSeq" id="WP_076423731.1">
    <property type="nucleotide sequence ID" value="NZ_FTMP01000001.1"/>
</dbReference>
<dbReference type="InterPro" id="IPR022441">
    <property type="entry name" value="Para_beta_helix_rpt-2"/>
</dbReference>
<keyword evidence="6 7" id="KW-0408">Iron</keyword>
<dbReference type="InterPro" id="IPR022442">
    <property type="entry name" value="SO_2930-like_dom"/>
</dbReference>
<dbReference type="GO" id="GO:0009055">
    <property type="term" value="F:electron transfer activity"/>
    <property type="evidence" value="ECO:0007669"/>
    <property type="project" value="InterPro"/>
</dbReference>